<evidence type="ECO:0000256" key="2">
    <source>
        <dbReference type="SAM" id="Phobius"/>
    </source>
</evidence>
<organism evidence="5 6">
    <name type="scientific">Dorea formicigenerans</name>
    <dbReference type="NCBI Taxonomy" id="39486"/>
    <lineage>
        <taxon>Bacteria</taxon>
        <taxon>Bacillati</taxon>
        <taxon>Bacillota</taxon>
        <taxon>Clostridia</taxon>
        <taxon>Lachnospirales</taxon>
        <taxon>Lachnospiraceae</taxon>
        <taxon>Dorea</taxon>
    </lineage>
</organism>
<dbReference type="InterPro" id="IPR041286">
    <property type="entry name" value="MBG_2"/>
</dbReference>
<feature type="region of interest" description="Disordered" evidence="1">
    <location>
        <begin position="1191"/>
        <end position="1216"/>
    </location>
</feature>
<accession>A0A3E5EQP4</accession>
<keyword evidence="2" id="KW-0472">Membrane</keyword>
<feature type="chain" id="PRO_5017822613" description="MBG domain-containing protein" evidence="3">
    <location>
        <begin position="30"/>
        <end position="1258"/>
    </location>
</feature>
<dbReference type="AlphaFoldDB" id="A0A3E5EQP4"/>
<feature type="compositionally biased region" description="Polar residues" evidence="1">
    <location>
        <begin position="103"/>
        <end position="117"/>
    </location>
</feature>
<evidence type="ECO:0000256" key="3">
    <source>
        <dbReference type="SAM" id="SignalP"/>
    </source>
</evidence>
<evidence type="ECO:0000256" key="1">
    <source>
        <dbReference type="SAM" id="MobiDB-lite"/>
    </source>
</evidence>
<feature type="compositionally biased region" description="Polar residues" evidence="1">
    <location>
        <begin position="38"/>
        <end position="88"/>
    </location>
</feature>
<feature type="transmembrane region" description="Helical" evidence="2">
    <location>
        <begin position="1233"/>
        <end position="1254"/>
    </location>
</feature>
<dbReference type="Proteomes" id="UP000260841">
    <property type="component" value="Unassembled WGS sequence"/>
</dbReference>
<protein>
    <recommendedName>
        <fullName evidence="4">MBG domain-containing protein</fullName>
    </recommendedName>
</protein>
<reference evidence="5 6" key="1">
    <citation type="submission" date="2018-08" db="EMBL/GenBank/DDBJ databases">
        <title>A genome reference for cultivated species of the human gut microbiota.</title>
        <authorList>
            <person name="Zou Y."/>
            <person name="Xue W."/>
            <person name="Luo G."/>
        </authorList>
    </citation>
    <scope>NUCLEOTIDE SEQUENCE [LARGE SCALE GENOMIC DNA]</scope>
    <source>
        <strain evidence="5 6">OM03-2</strain>
    </source>
</reference>
<feature type="domain" description="MBG" evidence="4">
    <location>
        <begin position="1111"/>
        <end position="1175"/>
    </location>
</feature>
<feature type="signal peptide" evidence="3">
    <location>
        <begin position="1"/>
        <end position="29"/>
    </location>
</feature>
<name>A0A3E5EQP4_9FIRM</name>
<evidence type="ECO:0000313" key="5">
    <source>
        <dbReference type="EMBL" id="RGN91271.1"/>
    </source>
</evidence>
<proteinExistence type="predicted"/>
<comment type="caution">
    <text evidence="5">The sequence shown here is derived from an EMBL/GenBank/DDBJ whole genome shotgun (WGS) entry which is preliminary data.</text>
</comment>
<evidence type="ECO:0000313" key="6">
    <source>
        <dbReference type="Proteomes" id="UP000260841"/>
    </source>
</evidence>
<feature type="compositionally biased region" description="Low complexity" evidence="1">
    <location>
        <begin position="126"/>
        <end position="137"/>
    </location>
</feature>
<keyword evidence="2" id="KW-1133">Transmembrane helix</keyword>
<feature type="region of interest" description="Disordered" evidence="1">
    <location>
        <begin position="38"/>
        <end position="148"/>
    </location>
</feature>
<sequence length="1258" mass="137923">MKRKVCESLFAVTLALTVAVTNIPVTAFATEINQSARQEQMTESVQTENQGQQSDSLQENHGAQNETNSENGQNSTDNPAGAEQNSGEGDNPAGTDLKKDNQFEGNNFQKVDNQENSGVAEEISRQQNTDDNQQNAQVSEQAAMLSSDETQWNWHKGEITQNELKKLLGDSWPYAGTYRWSKDRENWNKTSAYGNPVYTFDTGTYYFQKETVTWTGGIQWNDIGTKEIHAYYNMGINIYGSSEGVVYNSENLAVPLNSTFQVYDNKYKFTVKNIENYEIKVTATGGSQGERKLTPDANGMYEVIFDDDVTVKVEYIATNYVNVKIGQTENAEVYINDTLIENEDTRVNLNENFQIKIIPQKGYAIEGVTVDQASVSDLSFEKYAASFSWYSGETNQATITISPKVVKEVLALKENVIVSYHKGMNVERLKNNIFNTVVNKENTIPNNISIDDVEIQYQSGLGWQELDYKPIVGVFAHEFGNNDTEKIRISYKGNSQYAPLEAETTVSISDERIETQVVIQEGITIQYNTEDVMKQELLQYITVQDKDGNTLPVDKSELTLSYNRIVGQQELTVSYAGDDDYKDSVATATITITKGDATVSVNSQKITYGESFEAPIFTASPEEAKAIGLIVGITASGEKYASIDLSEVTVNDIAGTNIPIYGKKSVQEVMRSLGMTSIKVGQLPELFEKIQGIIGSESDIAGVINGIEKVINILEKIVPGINDVTIHIGELPTEAGVYTAAGVTVNSNYNTAIGVGTLVIAQKKTNAKLSFNQNIENKHNRLTAAEAESFDFGGHIEVDGNAVGDTPGIRTNFVGKTATGEIVSGTEAFKEEGEYIETISIIGGNYLAIPIVRTYTIGEAKNTIQFEKKIVYASYDGNEHGMTAYAYNEDGDKLGEAALEYQNILQTSTNVSPVENSSAPIDAGMYRVVAIYDNAESEVGTLVITKAVAQGNVTVGNAETTYGQKLNLNSVIIQTKNIAQRDIAAIQDTIACAGSDEAIGSHAITVTVPESVSRNYLRTIKVNKGTHTIISKEVTITADSCKAQYGNTFPEFTYQISGVSDKENLGDISVVKREDGNHVGTYTLDVQVANQNSNYKYNLESGTLTIKKRAITVAIDKKQKVKGQKDPALTYTVEGDGLVEGDSLGIYLSRKSGEKVGLYDIYMDTSNLNKDYELASEPSGKDKFEIVENKAGLTNQKNDSGKSKTNGTQVKSVKKQPGTVWDRIKTGDNNKPVGYFIAVLISLAAIIMIISARFQRKK</sequence>
<dbReference type="EMBL" id="QSVB01000007">
    <property type="protein sequence ID" value="RGN91271.1"/>
    <property type="molecule type" value="Genomic_DNA"/>
</dbReference>
<feature type="compositionally biased region" description="Polar residues" evidence="1">
    <location>
        <begin position="1192"/>
        <end position="1211"/>
    </location>
</feature>
<feature type="domain" description="MBG" evidence="4">
    <location>
        <begin position="1034"/>
        <end position="1105"/>
    </location>
</feature>
<dbReference type="Pfam" id="PF18676">
    <property type="entry name" value="MBG_2"/>
    <property type="match status" value="2"/>
</dbReference>
<evidence type="ECO:0000259" key="4">
    <source>
        <dbReference type="Pfam" id="PF18676"/>
    </source>
</evidence>
<keyword evidence="3" id="KW-0732">Signal</keyword>
<gene>
    <name evidence="5" type="ORF">DXB36_08395</name>
</gene>
<dbReference type="GeneID" id="92864850"/>
<dbReference type="RefSeq" id="WP_005334040.1">
    <property type="nucleotide sequence ID" value="NZ_CABJBB010000004.1"/>
</dbReference>
<keyword evidence="2" id="KW-0812">Transmembrane</keyword>